<dbReference type="EC" id="2.4.2.-" evidence="3"/>
<protein>
    <submittedName>
        <fullName evidence="3">tRNA-guanine transglycosylase</fullName>
        <ecNumber evidence="3">2.4.2.-</ecNumber>
    </submittedName>
</protein>
<feature type="non-terminal residue" evidence="3">
    <location>
        <position position="110"/>
    </location>
</feature>
<dbReference type="SUPFAM" id="SSF51713">
    <property type="entry name" value="tRNA-guanine transglycosylase"/>
    <property type="match status" value="1"/>
</dbReference>
<evidence type="ECO:0000313" key="3">
    <source>
        <dbReference type="EMBL" id="NMC63857.1"/>
    </source>
</evidence>
<dbReference type="PANTHER" id="PTHR46499">
    <property type="entry name" value="QUEUINE TRNA-RIBOSYLTRANSFERASE"/>
    <property type="match status" value="1"/>
</dbReference>
<sequence length="110" mass="12173">MKHFEVRKKDSQTEARIATFKTAHGTFHTPNFMPVGTRASVKGIDVERLKEAGADIMLVNTYHLWIRPGMDQIASLGGIHSFAGWDGPILSDSGGFQVFSLKGIRKISEE</sequence>
<dbReference type="InterPro" id="IPR002616">
    <property type="entry name" value="tRNA_ribo_trans-like"/>
</dbReference>
<proteinExistence type="predicted"/>
<dbReference type="GO" id="GO:0002099">
    <property type="term" value="P:tRNA wobble guanine modification"/>
    <property type="evidence" value="ECO:0007669"/>
    <property type="project" value="TreeGrafter"/>
</dbReference>
<comment type="caution">
    <text evidence="3">The sequence shown here is derived from an EMBL/GenBank/DDBJ whole genome shotgun (WGS) entry which is preliminary data.</text>
</comment>
<dbReference type="NCBIfam" id="TIGR00449">
    <property type="entry name" value="tgt_general"/>
    <property type="match status" value="1"/>
</dbReference>
<organism evidence="3 4">
    <name type="scientific">SAR324 cluster bacterium</name>
    <dbReference type="NCBI Taxonomy" id="2024889"/>
    <lineage>
        <taxon>Bacteria</taxon>
        <taxon>Deltaproteobacteria</taxon>
        <taxon>SAR324 cluster</taxon>
    </lineage>
</organism>
<keyword evidence="1" id="KW-0819">tRNA processing</keyword>
<dbReference type="EMBL" id="JAAZON010000542">
    <property type="protein sequence ID" value="NMC63857.1"/>
    <property type="molecule type" value="Genomic_DNA"/>
</dbReference>
<keyword evidence="3" id="KW-0808">Transferase</keyword>
<dbReference type="Gene3D" id="3.20.20.105">
    <property type="entry name" value="Queuine tRNA-ribosyltransferase-like"/>
    <property type="match status" value="1"/>
</dbReference>
<dbReference type="GO" id="GO:0016757">
    <property type="term" value="F:glycosyltransferase activity"/>
    <property type="evidence" value="ECO:0007669"/>
    <property type="project" value="UniProtKB-KW"/>
</dbReference>
<evidence type="ECO:0000256" key="1">
    <source>
        <dbReference type="ARBA" id="ARBA00022694"/>
    </source>
</evidence>
<reference evidence="3 4" key="1">
    <citation type="journal article" date="2020" name="Biotechnol. Biofuels">
        <title>New insights from the biogas microbiome by comprehensive genome-resolved metagenomics of nearly 1600 species originating from multiple anaerobic digesters.</title>
        <authorList>
            <person name="Campanaro S."/>
            <person name="Treu L."/>
            <person name="Rodriguez-R L.M."/>
            <person name="Kovalovszki A."/>
            <person name="Ziels R.M."/>
            <person name="Maus I."/>
            <person name="Zhu X."/>
            <person name="Kougias P.G."/>
            <person name="Basile A."/>
            <person name="Luo G."/>
            <person name="Schluter A."/>
            <person name="Konstantinidis K.T."/>
            <person name="Angelidaki I."/>
        </authorList>
    </citation>
    <scope>NUCLEOTIDE SEQUENCE [LARGE SCALE GENOMIC DNA]</scope>
    <source>
        <strain evidence="3">AS27yjCOA_65</strain>
    </source>
</reference>
<dbReference type="Proteomes" id="UP000524246">
    <property type="component" value="Unassembled WGS sequence"/>
</dbReference>
<name>A0A7X9FT59_9DELT</name>
<feature type="domain" description="tRNA-guanine(15) transglycosylase-like" evidence="2">
    <location>
        <begin position="13"/>
        <end position="110"/>
    </location>
</feature>
<keyword evidence="3" id="KW-0328">Glycosyltransferase</keyword>
<dbReference type="GO" id="GO:0005737">
    <property type="term" value="C:cytoplasm"/>
    <property type="evidence" value="ECO:0007669"/>
    <property type="project" value="TreeGrafter"/>
</dbReference>
<evidence type="ECO:0000259" key="2">
    <source>
        <dbReference type="Pfam" id="PF01702"/>
    </source>
</evidence>
<accession>A0A7X9FT59</accession>
<dbReference type="Pfam" id="PF01702">
    <property type="entry name" value="TGT"/>
    <property type="match status" value="1"/>
</dbReference>
<dbReference type="InterPro" id="IPR050076">
    <property type="entry name" value="ArchSynthase1/Queuine_TRR"/>
</dbReference>
<dbReference type="AlphaFoldDB" id="A0A7X9FT59"/>
<dbReference type="PANTHER" id="PTHR46499:SF1">
    <property type="entry name" value="QUEUINE TRNA-RIBOSYLTRANSFERASE"/>
    <property type="match status" value="1"/>
</dbReference>
<gene>
    <name evidence="3" type="ORF">GYA55_11900</name>
</gene>
<dbReference type="InterPro" id="IPR036511">
    <property type="entry name" value="TGT-like_sf"/>
</dbReference>
<evidence type="ECO:0000313" key="4">
    <source>
        <dbReference type="Proteomes" id="UP000524246"/>
    </source>
</evidence>